<proteinExistence type="inferred from homology"/>
<name>A0ABP8IFR2_9BURK</name>
<evidence type="ECO:0000256" key="1">
    <source>
        <dbReference type="ARBA" id="ARBA00009320"/>
    </source>
</evidence>
<dbReference type="EMBL" id="BAABGJ010000081">
    <property type="protein sequence ID" value="GAA4357971.1"/>
    <property type="molecule type" value="Genomic_DNA"/>
</dbReference>
<comment type="caution">
    <text evidence="3">The sequence shown here is derived from an EMBL/GenBank/DDBJ whole genome shotgun (WGS) entry which is preliminary data.</text>
</comment>
<dbReference type="InterPro" id="IPR036038">
    <property type="entry name" value="Aminotransferase-like"/>
</dbReference>
<dbReference type="SUPFAM" id="SSF117991">
    <property type="entry name" value="YbeD/HP0495-like"/>
    <property type="match status" value="1"/>
</dbReference>
<dbReference type="HAMAP" id="MF_00659">
    <property type="entry name" value="UPF0250"/>
    <property type="match status" value="1"/>
</dbReference>
<accession>A0ABP8IFR2</accession>
<evidence type="ECO:0000256" key="2">
    <source>
        <dbReference type="HAMAP-Rule" id="MF_00659"/>
    </source>
</evidence>
<dbReference type="InterPro" id="IPR050571">
    <property type="entry name" value="Class-IV_PLP-Dep_Aminotrnsfr"/>
</dbReference>
<dbReference type="InterPro" id="IPR001544">
    <property type="entry name" value="Aminotrans_IV"/>
</dbReference>
<dbReference type="Gene3D" id="3.30.70.260">
    <property type="match status" value="1"/>
</dbReference>
<reference evidence="4" key="1">
    <citation type="journal article" date="2019" name="Int. J. Syst. Evol. Microbiol.">
        <title>The Global Catalogue of Microorganisms (GCM) 10K type strain sequencing project: providing services to taxonomists for standard genome sequencing and annotation.</title>
        <authorList>
            <consortium name="The Broad Institute Genomics Platform"/>
            <consortium name="The Broad Institute Genome Sequencing Center for Infectious Disease"/>
            <person name="Wu L."/>
            <person name="Ma J."/>
        </authorList>
    </citation>
    <scope>NUCLEOTIDE SEQUENCE [LARGE SCALE GENOMIC DNA]</scope>
    <source>
        <strain evidence="4">JCM 17804</strain>
    </source>
</reference>
<dbReference type="InterPro" id="IPR027471">
    <property type="entry name" value="YbeD-like_sf"/>
</dbReference>
<dbReference type="Gene3D" id="3.30.470.10">
    <property type="match status" value="1"/>
</dbReference>
<dbReference type="Proteomes" id="UP001500975">
    <property type="component" value="Unassembled WGS sequence"/>
</dbReference>
<dbReference type="PANTHER" id="PTHR42743">
    <property type="entry name" value="AMINO-ACID AMINOTRANSFERASE"/>
    <property type="match status" value="1"/>
</dbReference>
<dbReference type="PANTHER" id="PTHR42743:SF10">
    <property type="entry name" value="D-ALANINE AMINOTRANSFERASE"/>
    <property type="match status" value="1"/>
</dbReference>
<evidence type="ECO:0000313" key="4">
    <source>
        <dbReference type="Proteomes" id="UP001500975"/>
    </source>
</evidence>
<protein>
    <recommendedName>
        <fullName evidence="2">UPF0250 protein GCM10023165_52460</fullName>
    </recommendedName>
</protein>
<dbReference type="InterPro" id="IPR043131">
    <property type="entry name" value="BCAT-like_N"/>
</dbReference>
<gene>
    <name evidence="3" type="ORF">GCM10023165_52460</name>
</gene>
<dbReference type="SUPFAM" id="SSF56752">
    <property type="entry name" value="D-aminoacid aminotransferase-like PLP-dependent enzymes"/>
    <property type="match status" value="1"/>
</dbReference>
<comment type="similarity">
    <text evidence="2">Belongs to the UPF0250 family.</text>
</comment>
<comment type="similarity">
    <text evidence="1">Belongs to the class-IV pyridoxal-phosphate-dependent aminotransferase family.</text>
</comment>
<dbReference type="Gene3D" id="3.20.10.10">
    <property type="entry name" value="D-amino Acid Aminotransferase, subunit A, domain 2"/>
    <property type="match status" value="1"/>
</dbReference>
<dbReference type="InterPro" id="IPR043132">
    <property type="entry name" value="BCAT-like_C"/>
</dbReference>
<dbReference type="Pfam" id="PF01063">
    <property type="entry name" value="Aminotran_4"/>
    <property type="match status" value="1"/>
</dbReference>
<organism evidence="3 4">
    <name type="scientific">Variovorax defluvii</name>
    <dbReference type="NCBI Taxonomy" id="913761"/>
    <lineage>
        <taxon>Bacteria</taxon>
        <taxon>Pseudomonadati</taxon>
        <taxon>Pseudomonadota</taxon>
        <taxon>Betaproteobacteria</taxon>
        <taxon>Burkholderiales</taxon>
        <taxon>Comamonadaceae</taxon>
        <taxon>Variovorax</taxon>
    </lineage>
</organism>
<dbReference type="Pfam" id="PF04359">
    <property type="entry name" value="DUF493"/>
    <property type="match status" value="1"/>
</dbReference>
<keyword evidence="4" id="KW-1185">Reference proteome</keyword>
<dbReference type="InterPro" id="IPR007454">
    <property type="entry name" value="UPF0250_YbeD-like"/>
</dbReference>
<sequence>MHPIIDALPGSLCYLDGEYTPLRDARISVLDRGFIFGDGVYEVVPVYGGAPFCFEEHMARLDRSLAELRVSNPLSHVEWLDIAKRLIAASPAAERAGMQGIYIQVTRGVAPREHAMPAGLTPTVFMMLNPLKEMPDAVRTDGVACVSAYDFRWQKAHIKTTSLVGAVLARQISVEAGAAETIMFRGDWLSEASSSNVWVVKDGVVSGPLKDELVLAGIRFNVIERICAEAGIPFTLRRIGREEVFGADELLISSASKEVQPVVTLDGRPIGSGRVGPVYRAIDAGYQRAKARSAQEQGLAPVSVPAARPIDAPIDARKDSLIEYPSQFPIKVMGAKVDGFVHAITQIAERFDPAFDATTVELRPSSGGKYLGVTITVTATSREQLDDIYRALTAHPMVKVVL</sequence>
<evidence type="ECO:0000313" key="3">
    <source>
        <dbReference type="EMBL" id="GAA4357971.1"/>
    </source>
</evidence>